<dbReference type="Proteomes" id="UP000471435">
    <property type="component" value="Unassembled WGS sequence"/>
</dbReference>
<dbReference type="InterPro" id="IPR015424">
    <property type="entry name" value="PyrdxlP-dep_Trfase"/>
</dbReference>
<proteinExistence type="predicted"/>
<accession>A0A6I4V2A3</accession>
<name>A0A6I4V2A3_9SPHN</name>
<dbReference type="Gene3D" id="3.40.640.10">
    <property type="entry name" value="Type I PLP-dependent aspartate aminotransferase-like (Major domain)"/>
    <property type="match status" value="1"/>
</dbReference>
<sequence>MLAKYPDLHPDFSATDDVRDLVSLLSSGGDARIDLDPETGLNRYMSAPYPRRALAFASSTANDLSADAFRHLLALRGAGTVAYREHLADLSRRIRSAYDLGEGCDVVFAPSGTDLEYVALAAVRGRQPNGIHNILLGADEVGRGCVHSAHGNYFAPETALGRDTEQGADVEGLENVSLADIPVRCMQGQARTSAEMAEAIRVELELARQMGRHALVHVVHGSKTGLILPELSEIDSLRSEFGDAFTLVVDACQARIMSDAVQAYLDRGAVVFLTGSKFMGGAPFSGFALVPDATVAQAAELPKGFRNIFRRAEWPDSWLGASDLEDSENPGLALRLEASVFELERFQQLSLDQIKRVIFAFQRALEAKLIQPFGFELVQPHSDNDGAEARGHPLEMLTLATLDVSSHPASEFFEGAEKLHRKLALSGLRLGQPVKSVRTEEGKWGGTLRVGLSMPQMVRLAALSDEVLETALAQQIGQIGDALNAERTVS</sequence>
<dbReference type="InterPro" id="IPR015421">
    <property type="entry name" value="PyrdxlP-dep_Trfase_major"/>
</dbReference>
<organism evidence="1 2">
    <name type="scientific">Pontixanthobacter luteolus</name>
    <dbReference type="NCBI Taxonomy" id="295089"/>
    <lineage>
        <taxon>Bacteria</taxon>
        <taxon>Pseudomonadati</taxon>
        <taxon>Pseudomonadota</taxon>
        <taxon>Alphaproteobacteria</taxon>
        <taxon>Sphingomonadales</taxon>
        <taxon>Erythrobacteraceae</taxon>
        <taxon>Pontixanthobacter</taxon>
    </lineage>
</organism>
<gene>
    <name evidence="1" type="ORF">GRI43_03775</name>
</gene>
<evidence type="ECO:0008006" key="3">
    <source>
        <dbReference type="Google" id="ProtNLM"/>
    </source>
</evidence>
<keyword evidence="2" id="KW-1185">Reference proteome</keyword>
<dbReference type="EMBL" id="WTYP01000001">
    <property type="protein sequence ID" value="MXP46514.1"/>
    <property type="molecule type" value="Genomic_DNA"/>
</dbReference>
<dbReference type="OrthoDB" id="8556864at2"/>
<comment type="caution">
    <text evidence="1">The sequence shown here is derived from an EMBL/GenBank/DDBJ whole genome shotgun (WGS) entry which is preliminary data.</text>
</comment>
<reference evidence="1 2" key="1">
    <citation type="submission" date="2019-12" db="EMBL/GenBank/DDBJ databases">
        <title>Genomic-based taxomic classification of the family Erythrobacteraceae.</title>
        <authorList>
            <person name="Xu L."/>
        </authorList>
    </citation>
    <scope>NUCLEOTIDE SEQUENCE [LARGE SCALE GENOMIC DNA]</scope>
    <source>
        <strain evidence="1 2">SW-109</strain>
    </source>
</reference>
<evidence type="ECO:0000313" key="2">
    <source>
        <dbReference type="Proteomes" id="UP000471435"/>
    </source>
</evidence>
<dbReference type="RefSeq" id="WP_160729736.1">
    <property type="nucleotide sequence ID" value="NZ_WTYP01000001.1"/>
</dbReference>
<evidence type="ECO:0000313" key="1">
    <source>
        <dbReference type="EMBL" id="MXP46514.1"/>
    </source>
</evidence>
<protein>
    <recommendedName>
        <fullName evidence="3">Selenocysteine lyase/Cysteine desulfurase</fullName>
    </recommendedName>
</protein>
<dbReference type="SUPFAM" id="SSF53383">
    <property type="entry name" value="PLP-dependent transferases"/>
    <property type="match status" value="1"/>
</dbReference>
<dbReference type="AlphaFoldDB" id="A0A6I4V2A3"/>